<dbReference type="InterPro" id="IPR041667">
    <property type="entry name" value="Cupin_8"/>
</dbReference>
<evidence type="ECO:0000313" key="2">
    <source>
        <dbReference type="EMBL" id="KAF1726022.1"/>
    </source>
</evidence>
<protein>
    <submittedName>
        <fullName evidence="2">Cupin</fullName>
    </submittedName>
</protein>
<reference evidence="2 3" key="1">
    <citation type="submission" date="2017-10" db="EMBL/GenBank/DDBJ databases">
        <title>Whole genome sequencing of members of genus Pseudoxanthomonas.</title>
        <authorList>
            <person name="Kumar S."/>
            <person name="Bansal K."/>
            <person name="Kaur A."/>
            <person name="Patil P."/>
            <person name="Sharma S."/>
            <person name="Patil P.B."/>
        </authorList>
    </citation>
    <scope>NUCLEOTIDE SEQUENCE [LARGE SCALE GENOMIC DNA]</scope>
    <source>
        <strain evidence="2 3">DSM 17109</strain>
    </source>
</reference>
<dbReference type="Proteomes" id="UP000781710">
    <property type="component" value="Unassembled WGS sequence"/>
</dbReference>
<dbReference type="PANTHER" id="PTHR12461">
    <property type="entry name" value="HYPOXIA-INDUCIBLE FACTOR 1 ALPHA INHIBITOR-RELATED"/>
    <property type="match status" value="1"/>
</dbReference>
<keyword evidence="3" id="KW-1185">Reference proteome</keyword>
<dbReference type="PROSITE" id="PS51184">
    <property type="entry name" value="JMJC"/>
    <property type="match status" value="1"/>
</dbReference>
<evidence type="ECO:0000259" key="1">
    <source>
        <dbReference type="PROSITE" id="PS51184"/>
    </source>
</evidence>
<dbReference type="RefSeq" id="WP_162337185.1">
    <property type="nucleotide sequence ID" value="NZ_JBHSRQ010000008.1"/>
</dbReference>
<dbReference type="Gene3D" id="2.60.120.10">
    <property type="entry name" value="Jelly Rolls"/>
    <property type="match status" value="1"/>
</dbReference>
<dbReference type="InterPro" id="IPR003347">
    <property type="entry name" value="JmjC_dom"/>
</dbReference>
<gene>
    <name evidence="2" type="ORF">CSC78_07005</name>
</gene>
<proteinExistence type="predicted"/>
<sequence length="339" mass="37859">MLAGAEPIREQRGDVPGALAAALQAASGPTVLRNLVGHWPMVAAARASAQAAVAYLHGFVRTDAPPVVATVSAPETGGRVFYNDDLSGLNFRQEQIPLHTVLDTLLKYAGHPSPPMIYVASTTLDTWLPGFRNANDLSLGARDPLASIWIGNRTRIAAHQDVPDNLACVVAGRRRVTLFPPDQLRNLYIGPLDFTPAGQAISLVDFAAPDLERFPRFAEAMRHAQVAELEPGDAVLIPSMWWHHMEGLEPFNVLVNYWWRDVPDWMDTPMNVLMYALMTLRDLPPHERETWKDVFRHYVFEADADTAAHIPEHARRLLSPLDETRARDLRARLIKRINR</sequence>
<dbReference type="InterPro" id="IPR014710">
    <property type="entry name" value="RmlC-like_jellyroll"/>
</dbReference>
<dbReference type="PANTHER" id="PTHR12461:SF105">
    <property type="entry name" value="HYPOXIA-INDUCIBLE FACTOR 1-ALPHA INHIBITOR"/>
    <property type="match status" value="1"/>
</dbReference>
<organism evidence="2 3">
    <name type="scientific">Pseudoxanthomonas japonensis</name>
    <dbReference type="NCBI Taxonomy" id="69284"/>
    <lineage>
        <taxon>Bacteria</taxon>
        <taxon>Pseudomonadati</taxon>
        <taxon>Pseudomonadota</taxon>
        <taxon>Gammaproteobacteria</taxon>
        <taxon>Lysobacterales</taxon>
        <taxon>Lysobacteraceae</taxon>
        <taxon>Pseudoxanthomonas</taxon>
    </lineage>
</organism>
<evidence type="ECO:0000313" key="3">
    <source>
        <dbReference type="Proteomes" id="UP000781710"/>
    </source>
</evidence>
<name>A0ABQ6ZIY7_9GAMM</name>
<dbReference type="Pfam" id="PF13621">
    <property type="entry name" value="Cupin_8"/>
    <property type="match status" value="1"/>
</dbReference>
<comment type="caution">
    <text evidence="2">The sequence shown here is derived from an EMBL/GenBank/DDBJ whole genome shotgun (WGS) entry which is preliminary data.</text>
</comment>
<dbReference type="SUPFAM" id="SSF51197">
    <property type="entry name" value="Clavaminate synthase-like"/>
    <property type="match status" value="1"/>
</dbReference>
<feature type="domain" description="JmjC" evidence="1">
    <location>
        <begin position="117"/>
        <end position="274"/>
    </location>
</feature>
<accession>A0ABQ6ZIY7</accession>
<dbReference type="EMBL" id="PDWW01000006">
    <property type="protein sequence ID" value="KAF1726022.1"/>
    <property type="molecule type" value="Genomic_DNA"/>
</dbReference>
<dbReference type="SMART" id="SM00558">
    <property type="entry name" value="JmjC"/>
    <property type="match status" value="1"/>
</dbReference>